<gene>
    <name evidence="2" type="ORF">VE01_00819</name>
</gene>
<dbReference type="Pfam" id="PF20246">
    <property type="entry name" value="DUF6601"/>
    <property type="match status" value="1"/>
</dbReference>
<evidence type="ECO:0000313" key="2">
    <source>
        <dbReference type="EMBL" id="OBU01129.1"/>
    </source>
</evidence>
<reference evidence="2 3" key="1">
    <citation type="submission" date="2016-03" db="EMBL/GenBank/DDBJ databases">
        <title>Comparative genomics of Pseudogymnoascus destructans, the fungus causing white-nose syndrome of bats.</title>
        <authorList>
            <person name="Palmer J.M."/>
            <person name="Drees K.P."/>
            <person name="Foster J.T."/>
            <person name="Lindner D.L."/>
        </authorList>
    </citation>
    <scope>NUCLEOTIDE SEQUENCE [LARGE SCALE GENOMIC DNA]</scope>
    <source>
        <strain evidence="2 3">UAMH 10579</strain>
    </source>
</reference>
<organism evidence="2 3">
    <name type="scientific">Pseudogymnoascus verrucosus</name>
    <dbReference type="NCBI Taxonomy" id="342668"/>
    <lineage>
        <taxon>Eukaryota</taxon>
        <taxon>Fungi</taxon>
        <taxon>Dikarya</taxon>
        <taxon>Ascomycota</taxon>
        <taxon>Pezizomycotina</taxon>
        <taxon>Leotiomycetes</taxon>
        <taxon>Thelebolales</taxon>
        <taxon>Thelebolaceae</taxon>
        <taxon>Pseudogymnoascus</taxon>
    </lineage>
</organism>
<dbReference type="PANTHER" id="PTHR34414">
    <property type="entry name" value="HET DOMAIN-CONTAINING PROTEIN-RELATED"/>
    <property type="match status" value="1"/>
</dbReference>
<dbReference type="EMBL" id="KV460207">
    <property type="protein sequence ID" value="OBU01129.1"/>
    <property type="molecule type" value="Genomic_DNA"/>
</dbReference>
<feature type="transmembrane region" description="Helical" evidence="1">
    <location>
        <begin position="241"/>
        <end position="262"/>
    </location>
</feature>
<sequence>MGSISATQTGLLVAPFENSILPTGSVLVPVMYQDKTYKCKKSEGPKGGFREFLRHDLDVSRLTDVEQHLWWAGMRKAARPLHRQVMMGRGVVITEQADLHLTWRGSRIYIKPLPGYLLDADFWDRNICPDSGLFESAKGFLLSYIWLVFNESDFQMAMDNSDHPRLLPEGITYQEWCSFIVDFMKGYDFEDIEQINPRYRFGELRLNRLNSIYRIKFGTQHLIRGYFYDYHEFGTFLEENFAWILTFFGYVAIVLTAMQVGLATKQLVDNDAFHDASYGFTVFSIASPLVAVGVIGLILFITAIDNIIKASNHERDNIRPEKQATNDLGVAQRRDSLGV</sequence>
<dbReference type="GeneID" id="28834205"/>
<evidence type="ECO:0000256" key="1">
    <source>
        <dbReference type="SAM" id="Phobius"/>
    </source>
</evidence>
<dbReference type="AlphaFoldDB" id="A0A2P2SWC4"/>
<evidence type="ECO:0000313" key="3">
    <source>
        <dbReference type="Proteomes" id="UP000091956"/>
    </source>
</evidence>
<dbReference type="OrthoDB" id="5086500at2759"/>
<keyword evidence="1" id="KW-1133">Transmembrane helix</keyword>
<feature type="transmembrane region" description="Helical" evidence="1">
    <location>
        <begin position="282"/>
        <end position="304"/>
    </location>
</feature>
<accession>A0A2P2SWC4</accession>
<dbReference type="PANTHER" id="PTHR34414:SF1">
    <property type="entry name" value="SUBTILISIN-LIKE SERINE PROTEASE"/>
    <property type="match status" value="1"/>
</dbReference>
<keyword evidence="1" id="KW-0812">Transmembrane</keyword>
<dbReference type="Proteomes" id="UP000091956">
    <property type="component" value="Unassembled WGS sequence"/>
</dbReference>
<protein>
    <submittedName>
        <fullName evidence="2">Uncharacterized protein</fullName>
    </submittedName>
</protein>
<name>A0A2P2SWC4_9PEZI</name>
<keyword evidence="1" id="KW-0472">Membrane</keyword>
<proteinExistence type="predicted"/>
<dbReference type="STRING" id="342668.A0A2P2SWC4"/>
<keyword evidence="3" id="KW-1185">Reference proteome</keyword>
<dbReference type="InterPro" id="IPR046536">
    <property type="entry name" value="DUF6601"/>
</dbReference>
<dbReference type="RefSeq" id="XP_018134861.1">
    <property type="nucleotide sequence ID" value="XM_018270347.2"/>
</dbReference>
<reference evidence="3" key="2">
    <citation type="journal article" date="2018" name="Nat. Commun.">
        <title>Extreme sensitivity to ultraviolet light in the fungal pathogen causing white-nose syndrome of bats.</title>
        <authorList>
            <person name="Palmer J.M."/>
            <person name="Drees K.P."/>
            <person name="Foster J.T."/>
            <person name="Lindner D.L."/>
        </authorList>
    </citation>
    <scope>NUCLEOTIDE SEQUENCE [LARGE SCALE GENOMIC DNA]</scope>
    <source>
        <strain evidence="3">UAMH 10579</strain>
    </source>
</reference>